<dbReference type="CDD" id="cd00118">
    <property type="entry name" value="LysM"/>
    <property type="match status" value="1"/>
</dbReference>
<dbReference type="Proteomes" id="UP001596157">
    <property type="component" value="Unassembled WGS sequence"/>
</dbReference>
<name>A0ABW0EU12_9PSEU</name>
<accession>A0ABW0EU12</accession>
<dbReference type="EMBL" id="JBHSKF010000012">
    <property type="protein sequence ID" value="MFC5289604.1"/>
    <property type="molecule type" value="Genomic_DNA"/>
</dbReference>
<dbReference type="Gene3D" id="3.10.350.10">
    <property type="entry name" value="LysM domain"/>
    <property type="match status" value="1"/>
</dbReference>
<proteinExistence type="predicted"/>
<evidence type="ECO:0000313" key="3">
    <source>
        <dbReference type="Proteomes" id="UP001596157"/>
    </source>
</evidence>
<dbReference type="InterPro" id="IPR036779">
    <property type="entry name" value="LysM_dom_sf"/>
</dbReference>
<evidence type="ECO:0000313" key="2">
    <source>
        <dbReference type="EMBL" id="MFC5289604.1"/>
    </source>
</evidence>
<feature type="domain" description="LysM" evidence="1">
    <location>
        <begin position="247"/>
        <end position="294"/>
    </location>
</feature>
<organism evidence="2 3">
    <name type="scientific">Actinokineospora guangxiensis</name>
    <dbReference type="NCBI Taxonomy" id="1490288"/>
    <lineage>
        <taxon>Bacteria</taxon>
        <taxon>Bacillati</taxon>
        <taxon>Actinomycetota</taxon>
        <taxon>Actinomycetes</taxon>
        <taxon>Pseudonocardiales</taxon>
        <taxon>Pseudonocardiaceae</taxon>
        <taxon>Actinokineospora</taxon>
    </lineage>
</organism>
<dbReference type="InterPro" id="IPR018392">
    <property type="entry name" value="LysM"/>
</dbReference>
<dbReference type="PROSITE" id="PS51782">
    <property type="entry name" value="LYSM"/>
    <property type="match status" value="1"/>
</dbReference>
<protein>
    <submittedName>
        <fullName evidence="2">LysM peptidoglycan-binding domain-containing protein</fullName>
    </submittedName>
</protein>
<reference evidence="3" key="1">
    <citation type="journal article" date="2019" name="Int. J. Syst. Evol. Microbiol.">
        <title>The Global Catalogue of Microorganisms (GCM) 10K type strain sequencing project: providing services to taxonomists for standard genome sequencing and annotation.</title>
        <authorList>
            <consortium name="The Broad Institute Genomics Platform"/>
            <consortium name="The Broad Institute Genome Sequencing Center for Infectious Disease"/>
            <person name="Wu L."/>
            <person name="Ma J."/>
        </authorList>
    </citation>
    <scope>NUCLEOTIDE SEQUENCE [LARGE SCALE GENOMIC DNA]</scope>
    <source>
        <strain evidence="3">CCUG 59778</strain>
    </source>
</reference>
<dbReference type="RefSeq" id="WP_378249455.1">
    <property type="nucleotide sequence ID" value="NZ_JBHSKF010000012.1"/>
</dbReference>
<sequence length="306" mass="32435">MIIPNALPKMSDLGKAMNYASLLGENARLMLVSDEGGIPVRFSVNPKTVQLNKTNKTEGNRGVVTSTFKDALKATSNLKLTLKGAHLTGAVTTQASIDQLIAWATPRQISAAEAMALDSVSAAENLMNDAVDMAKNAAAEKIKGMLPGGGGDGQNALPAESSTKDTIVNRLMSAPVYYRLPVLLVMWGVGGPLRGGTKVNLERVDIEYERFDWTGVPVWAKVTMSLIEYTAPLPRQNPTSGGLPGRSKHTVSQGEGLVQIATRAYGTPKAWREVAEANGLDDPLRVKPGRTLALPAADSFGQGGAR</sequence>
<keyword evidence="3" id="KW-1185">Reference proteome</keyword>
<comment type="caution">
    <text evidence="2">The sequence shown here is derived from an EMBL/GenBank/DDBJ whole genome shotgun (WGS) entry which is preliminary data.</text>
</comment>
<evidence type="ECO:0000259" key="1">
    <source>
        <dbReference type="PROSITE" id="PS51782"/>
    </source>
</evidence>
<gene>
    <name evidence="2" type="ORF">ACFPM7_21340</name>
</gene>